<feature type="domain" description="Bacterial EndoU nuclease" evidence="4">
    <location>
        <begin position="1415"/>
        <end position="1537"/>
    </location>
</feature>
<feature type="domain" description="Teneurin-like YD-shell" evidence="7">
    <location>
        <begin position="1109"/>
        <end position="1379"/>
    </location>
</feature>
<evidence type="ECO:0000256" key="2">
    <source>
        <dbReference type="SAM" id="MobiDB-lite"/>
    </source>
</evidence>
<feature type="domain" description="NAD(+)--protein-arginine ADP-ribosyltransferase Tre1-like N-terminal" evidence="6">
    <location>
        <begin position="94"/>
        <end position="287"/>
    </location>
</feature>
<dbReference type="GO" id="GO:0004519">
    <property type="term" value="F:endonuclease activity"/>
    <property type="evidence" value="ECO:0007669"/>
    <property type="project" value="InterPro"/>
</dbReference>
<comment type="caution">
    <text evidence="8">The sequence shown here is derived from an EMBL/GenBank/DDBJ whole genome shotgun (WGS) entry which is preliminary data.</text>
</comment>
<feature type="compositionally biased region" description="Pro residues" evidence="2">
    <location>
        <begin position="313"/>
        <end position="325"/>
    </location>
</feature>
<dbReference type="Pfam" id="PF25023">
    <property type="entry name" value="TEN_YD-shell"/>
    <property type="match status" value="1"/>
</dbReference>
<dbReference type="Pfam" id="PF20148">
    <property type="entry name" value="DUF6531"/>
    <property type="match status" value="1"/>
</dbReference>
<dbReference type="NCBIfam" id="TIGR03696">
    <property type="entry name" value="Rhs_assc_core"/>
    <property type="match status" value="1"/>
</dbReference>
<dbReference type="SUPFAM" id="SSF69304">
    <property type="entry name" value="Tricorn protease N-terminal domain"/>
    <property type="match status" value="1"/>
</dbReference>
<keyword evidence="9" id="KW-1185">Reference proteome</keyword>
<dbReference type="Pfam" id="PF14436">
    <property type="entry name" value="EndoU_bacteria"/>
    <property type="match status" value="1"/>
</dbReference>
<sequence length="1539" mass="169292">MLTYLYNNFCCFALYSFMLPVLLSSRRSSPSSQPPVSLDFVLQSYERAFHAASAQVQADIQRRIGIYSHQVSRAYDEVADGLASVPGVRNGQCVTAALSRSDARLYALLRERLPAFDWSGVGQTIAHLLLATAKEVAIYVGGGAVLGGVVGGIAGSFAGGVGAIPGAALGAAAGAKLGGQVMALMGLASLADGVFHTISEMTRQFARGFALSWNAIHYKDSAPGRYVADMANAAEAFAEGKILLIVMILSSVLQYFSRGVHARDTLLKELAGSKLGPRFAQWVAANEAALHKSPVLQPGASAAERPPVRSKPAPAPVPAPRPAAAPAPAGQTSEGRGKSCKQCVTVGHPVNPIFGNKLLTGELERDFALPAPLPLLWQRSYSSDNPRIGWLGQGWSLPISLALQVSADRVVVLDPQQREVSFSLPQIGQRLYSPYEQVTLVRLSALCFALIDRDQTHSTFALADPHAGMAHLTDITDRNGNTTRILYDECRQPTRLFDSAGRTYVLDFSGQRLRTVSLLRDTPEAPVPPSAVPLVHYDYDAAGDLIRVRNRLGQTVREFGYRNHLLIRHSQPGGLIAAYTYDDYRPAGRVLRHWTNSGQSWSFDYRPHETVVTDRLGRRHTYRFDRAQRYTGATDALGQRTEQLLDDYGNVLAATDAAGRTTRYRYDSRSLLIRIEAPEGGITRIVYDGRTSQPALVTDAEGGITAYRYDACGNLASVTDALGQRTHYRHDGRGLPLAIIDAHGKTRTFAYDSSGQVRSHTDCAQHTTRFDYDDEGRLIALRDALGHVTRYRHDQLGRLAAIVYPDGREEQLDYDALGRLIAHVDGAGQRTVYARDVDGKPLTRTDALGHAVQYRYDAARRLVQLVNENGAVHAFAYDAADRLVQEIRVDARVTRYRYDASGWPVAREELGTLPNLAPLATAQSAAIETTYRRDGGGRLLEKIVSHLTGAAQAEQLRSVYAYDKLGRLVQARNQHAHVQLQYDAIGQLVAETTTAEGRATTLTHAYDALGNRLQTTLPDGRVMQQLYYGSGHLHQISLDGEVVTDLERDALHRVIGRTQGAMASRFQYDPAGRLTAQQASKGEDGLLSRHYGYDRAGNLATLEDRRSGLTRYQYDAIGRLLQATQPTLAEVFAFDPAHNLLDAQHATGSAGRIVNNRVTVHEDKRFAYDTHGNLIDKKIGRHTQMTLRWNAEHQLVEANVTRPAQEDQPAVQTVRYGYDPFGRRLFKRDAFGTTRFLWDGNRLLCETRGSHMRTHVYEPESFVPLAQVQNSAPQVGQATGSRRQAQRIRHLHVDHLGTPRELTADDGKLVWAATYRAWGNTLAVTLEPEPDASSTPGADTFAEVQPIRFQGQYCDSETGLHYNRFRYYDPDIGRFISQDPIGLQGGDNLYQYAPNPIAWIDPLGLSSCPCSPQINLKHIFHGETNRRGRPTGFHHEGSIGHVDNAIVTQRGPANKHGVYEANVGVFNPATGIYQIKTSTMFPNTWSRAQTLTEIRSAYQDAVTKGAIDGRSFKGRSTSGVKMEGYLDTSGKINTAFPKM</sequence>
<dbReference type="PANTHER" id="PTHR32305:SF15">
    <property type="entry name" value="PROTEIN RHSA-RELATED"/>
    <property type="match status" value="1"/>
</dbReference>
<evidence type="ECO:0000259" key="6">
    <source>
        <dbReference type="Pfam" id="PF21724"/>
    </source>
</evidence>
<name>A0A3A3G5V4_9BURK</name>
<reference evidence="9" key="1">
    <citation type="submission" date="2018-09" db="EMBL/GenBank/DDBJ databases">
        <authorList>
            <person name="Zhu H."/>
        </authorList>
    </citation>
    <scope>NUCLEOTIDE SEQUENCE [LARGE SCALE GENOMIC DNA]</scope>
    <source>
        <strain evidence="9">K1R23-30</strain>
    </source>
</reference>
<evidence type="ECO:0000256" key="3">
    <source>
        <dbReference type="SAM" id="Phobius"/>
    </source>
</evidence>
<dbReference type="EMBL" id="QYUO01000001">
    <property type="protein sequence ID" value="RJF97505.1"/>
    <property type="molecule type" value="Genomic_DNA"/>
</dbReference>
<feature type="domain" description="DUF6531" evidence="5">
    <location>
        <begin position="347"/>
        <end position="422"/>
    </location>
</feature>
<evidence type="ECO:0000259" key="4">
    <source>
        <dbReference type="Pfam" id="PF14436"/>
    </source>
</evidence>
<dbReference type="Pfam" id="PF21724">
    <property type="entry name" value="DUF6861"/>
    <property type="match status" value="1"/>
</dbReference>
<accession>A0A3A3G5V4</accession>
<evidence type="ECO:0000259" key="5">
    <source>
        <dbReference type="Pfam" id="PF20148"/>
    </source>
</evidence>
<organism evidence="8 9">
    <name type="scientific">Noviherbaspirillum saxi</name>
    <dbReference type="NCBI Taxonomy" id="2320863"/>
    <lineage>
        <taxon>Bacteria</taxon>
        <taxon>Pseudomonadati</taxon>
        <taxon>Pseudomonadota</taxon>
        <taxon>Betaproteobacteria</taxon>
        <taxon>Burkholderiales</taxon>
        <taxon>Oxalobacteraceae</taxon>
        <taxon>Noviherbaspirillum</taxon>
    </lineage>
</organism>
<dbReference type="InterPro" id="IPR006530">
    <property type="entry name" value="YD"/>
</dbReference>
<feature type="transmembrane region" description="Helical" evidence="3">
    <location>
        <begin position="6"/>
        <end position="23"/>
    </location>
</feature>
<dbReference type="InterPro" id="IPR049195">
    <property type="entry name" value="Tre1-like_N"/>
</dbReference>
<evidence type="ECO:0000259" key="7">
    <source>
        <dbReference type="Pfam" id="PF25023"/>
    </source>
</evidence>
<dbReference type="InterPro" id="IPR050708">
    <property type="entry name" value="T6SS_VgrG/RHS"/>
</dbReference>
<dbReference type="PANTHER" id="PTHR32305">
    <property type="match status" value="1"/>
</dbReference>
<keyword evidence="3" id="KW-1133">Transmembrane helix</keyword>
<dbReference type="InterPro" id="IPR031325">
    <property type="entry name" value="RHS_repeat"/>
</dbReference>
<dbReference type="InterPro" id="IPR029501">
    <property type="entry name" value="EndoU_bac"/>
</dbReference>
<evidence type="ECO:0000313" key="9">
    <source>
        <dbReference type="Proteomes" id="UP000265955"/>
    </source>
</evidence>
<dbReference type="InterPro" id="IPR056823">
    <property type="entry name" value="TEN-like_YD-shell"/>
</dbReference>
<dbReference type="InterPro" id="IPR045351">
    <property type="entry name" value="DUF6531"/>
</dbReference>
<dbReference type="Gene3D" id="2.180.10.10">
    <property type="entry name" value="RHS repeat-associated core"/>
    <property type="match status" value="3"/>
</dbReference>
<evidence type="ECO:0000313" key="8">
    <source>
        <dbReference type="EMBL" id="RJF97505.1"/>
    </source>
</evidence>
<keyword evidence="3" id="KW-0812">Transmembrane</keyword>
<keyword evidence="3" id="KW-0472">Membrane</keyword>
<proteinExistence type="predicted"/>
<feature type="region of interest" description="Disordered" evidence="2">
    <location>
        <begin position="295"/>
        <end position="340"/>
    </location>
</feature>
<dbReference type="NCBIfam" id="TIGR01643">
    <property type="entry name" value="YD_repeat_2x"/>
    <property type="match status" value="11"/>
</dbReference>
<dbReference type="Proteomes" id="UP000265955">
    <property type="component" value="Unassembled WGS sequence"/>
</dbReference>
<dbReference type="Pfam" id="PF05593">
    <property type="entry name" value="RHS_repeat"/>
    <property type="match status" value="6"/>
</dbReference>
<gene>
    <name evidence="8" type="ORF">D3871_02385</name>
</gene>
<protein>
    <submittedName>
        <fullName evidence="8">Type IV secretion protein Rhs</fullName>
    </submittedName>
</protein>
<evidence type="ECO:0000256" key="1">
    <source>
        <dbReference type="ARBA" id="ARBA00022737"/>
    </source>
</evidence>
<keyword evidence="1" id="KW-0677">Repeat</keyword>
<dbReference type="InterPro" id="IPR022385">
    <property type="entry name" value="Rhs_assc_core"/>
</dbReference>